<dbReference type="HAMAP" id="MF_00236">
    <property type="entry name" value="TatA_E"/>
    <property type="match status" value="1"/>
</dbReference>
<keyword evidence="3 9" id="KW-1003">Cell membrane</keyword>
<dbReference type="GO" id="GO:0033281">
    <property type="term" value="C:TAT protein transport complex"/>
    <property type="evidence" value="ECO:0007669"/>
    <property type="project" value="UniProtKB-UniRule"/>
</dbReference>
<sequence length="87" mass="8503">MLGNLSGVHLIAILAVVLLLFGAPKLPALAKSIGQSMKILKKEVGPDADAPETTAAAPAPAPAAPASTPAQAVATEQSPAAKPTDAA</sequence>
<dbReference type="EMBL" id="JAEHOI010000009">
    <property type="protein sequence ID" value="MBK0422365.1"/>
    <property type="molecule type" value="Genomic_DNA"/>
</dbReference>
<dbReference type="Gene3D" id="1.20.5.3310">
    <property type="match status" value="1"/>
</dbReference>
<dbReference type="InterPro" id="IPR006312">
    <property type="entry name" value="TatA/E"/>
</dbReference>
<evidence type="ECO:0000313" key="12">
    <source>
        <dbReference type="Proteomes" id="UP000618733"/>
    </source>
</evidence>
<evidence type="ECO:0000256" key="4">
    <source>
        <dbReference type="ARBA" id="ARBA00022692"/>
    </source>
</evidence>
<dbReference type="AlphaFoldDB" id="A0A934QEI2"/>
<comment type="subcellular location">
    <subcellularLocation>
        <location evidence="1 9">Cell membrane</location>
        <topology evidence="1 9">Single-pass membrane protein</topology>
    </subcellularLocation>
</comment>
<dbReference type="RefSeq" id="WP_200132560.1">
    <property type="nucleotide sequence ID" value="NZ_JAEHOI010000009.1"/>
</dbReference>
<keyword evidence="8 9" id="KW-0472">Membrane</keyword>
<keyword evidence="2 9" id="KW-0813">Transport</keyword>
<keyword evidence="12" id="KW-1185">Reference proteome</keyword>
<comment type="caution">
    <text evidence="11">The sequence shown here is derived from an EMBL/GenBank/DDBJ whole genome shotgun (WGS) entry which is preliminary data.</text>
</comment>
<comment type="similarity">
    <text evidence="9">Belongs to the TatA/E family.</text>
</comment>
<organism evidence="11 12">
    <name type="scientific">Leucobacter edaphi</name>
    <dbReference type="NCBI Taxonomy" id="2796472"/>
    <lineage>
        <taxon>Bacteria</taxon>
        <taxon>Bacillati</taxon>
        <taxon>Actinomycetota</taxon>
        <taxon>Actinomycetes</taxon>
        <taxon>Micrococcales</taxon>
        <taxon>Microbacteriaceae</taxon>
        <taxon>Leucobacter</taxon>
    </lineage>
</organism>
<feature type="region of interest" description="Disordered" evidence="10">
    <location>
        <begin position="44"/>
        <end position="87"/>
    </location>
</feature>
<comment type="subunit">
    <text evidence="9">The Tat system comprises two distinct complexes: a TatABC complex, containing multiple copies of TatA, TatB and TatC subunits, and a separate TatA complex, containing only TatA subunits. Substrates initially bind to the TatABC complex, which probably triggers association of the separate TatA complex to form the active translocon.</text>
</comment>
<dbReference type="PANTHER" id="PTHR42982:SF8">
    <property type="entry name" value="SEC-INDEPENDENT PROTEIN TRANSLOCASE PROTEIN TATA"/>
    <property type="match status" value="1"/>
</dbReference>
<comment type="function">
    <text evidence="9">Part of the twin-arginine translocation (Tat) system that transports large folded proteins containing a characteristic twin-arginine motif in their signal peptide across membranes. TatA could form the protein-conducting channel of the Tat system.</text>
</comment>
<evidence type="ECO:0000256" key="3">
    <source>
        <dbReference type="ARBA" id="ARBA00022475"/>
    </source>
</evidence>
<evidence type="ECO:0000256" key="1">
    <source>
        <dbReference type="ARBA" id="ARBA00004162"/>
    </source>
</evidence>
<feature type="compositionally biased region" description="Low complexity" evidence="10">
    <location>
        <begin position="47"/>
        <end position="75"/>
    </location>
</feature>
<dbReference type="Proteomes" id="UP000618733">
    <property type="component" value="Unassembled WGS sequence"/>
</dbReference>
<reference evidence="11" key="1">
    <citation type="submission" date="2020-12" db="EMBL/GenBank/DDBJ databases">
        <title>Leucobacter sp. CAS2, isolated from Chromium sludge.</title>
        <authorList>
            <person name="Xu Z."/>
        </authorList>
    </citation>
    <scope>NUCLEOTIDE SEQUENCE</scope>
    <source>
        <strain evidence="11">CSA2</strain>
    </source>
</reference>
<evidence type="ECO:0000256" key="9">
    <source>
        <dbReference type="HAMAP-Rule" id="MF_00236"/>
    </source>
</evidence>
<gene>
    <name evidence="9" type="primary">tatA</name>
    <name evidence="11" type="ORF">JD292_09795</name>
</gene>
<dbReference type="PANTHER" id="PTHR42982">
    <property type="entry name" value="SEC-INDEPENDENT PROTEIN TRANSLOCASE PROTEIN TATA"/>
    <property type="match status" value="1"/>
</dbReference>
<evidence type="ECO:0000256" key="2">
    <source>
        <dbReference type="ARBA" id="ARBA00022448"/>
    </source>
</evidence>
<keyword evidence="5 9" id="KW-0653">Protein transport</keyword>
<evidence type="ECO:0000256" key="8">
    <source>
        <dbReference type="ARBA" id="ARBA00023136"/>
    </source>
</evidence>
<keyword evidence="7 9" id="KW-0811">Translocation</keyword>
<evidence type="ECO:0000256" key="6">
    <source>
        <dbReference type="ARBA" id="ARBA00022989"/>
    </source>
</evidence>
<evidence type="ECO:0000256" key="10">
    <source>
        <dbReference type="SAM" id="MobiDB-lite"/>
    </source>
</evidence>
<keyword evidence="6 9" id="KW-1133">Transmembrane helix</keyword>
<dbReference type="InterPro" id="IPR003369">
    <property type="entry name" value="TatA/B/E"/>
</dbReference>
<evidence type="ECO:0000313" key="11">
    <source>
        <dbReference type="EMBL" id="MBK0422365.1"/>
    </source>
</evidence>
<keyword evidence="4 9" id="KW-0812">Transmembrane</keyword>
<dbReference type="Pfam" id="PF02416">
    <property type="entry name" value="TatA_B_E"/>
    <property type="match status" value="1"/>
</dbReference>
<protein>
    <recommendedName>
        <fullName evidence="9">Sec-independent protein translocase protein TatA</fullName>
    </recommendedName>
</protein>
<proteinExistence type="inferred from homology"/>
<name>A0A934QEI2_9MICO</name>
<evidence type="ECO:0000256" key="5">
    <source>
        <dbReference type="ARBA" id="ARBA00022927"/>
    </source>
</evidence>
<dbReference type="GO" id="GO:0043953">
    <property type="term" value="P:protein transport by the Tat complex"/>
    <property type="evidence" value="ECO:0007669"/>
    <property type="project" value="UniProtKB-UniRule"/>
</dbReference>
<dbReference type="GO" id="GO:0008320">
    <property type="term" value="F:protein transmembrane transporter activity"/>
    <property type="evidence" value="ECO:0007669"/>
    <property type="project" value="UniProtKB-UniRule"/>
</dbReference>
<evidence type="ECO:0000256" key="7">
    <source>
        <dbReference type="ARBA" id="ARBA00023010"/>
    </source>
</evidence>
<accession>A0A934QEI2</accession>